<sequence length="968" mass="105159">MSSPAPATAPMPSPTPANPPLPTKPPPPGFKWVKARKPDGTFITAKKRLTPEELEAQKKAEATAPKTDTPIANGTPVEPTAPDAAVQYKVITARKPDGTLVKVKRPLKPGETANNTTTKPAVAAPPTAAPTSSDSDAATKKETLSSDTPTAAPEPELSSADKELLREQALANKKHRRGRFGTALLVGLLGVAGSTLPDLMDGDEIMSDSDMDLSDDDYDDDDDDHDDPDDDRHDAENQKAGSNEPSSAPSIVPVAAGVATAAVGAAAVAALTAPPPAKTANRQLNSDAQQPDGQNGADEKGKSGYKVTVKDLNDLDEKAERDAAERPLERRWAAVSFYLLASLSIILPLLFLILTIFIMSMGGKSTESAWGKMVDPIKISVTVWPIVFAAVTAQGFKTWASYRVERGVKLMELEQLVGSNSFSAVMKQPILLRRLDLLTIGIFVIWALSPIGSQALLRTYSLGRAFEHDTVPVLYVPILGENMLLSPHAMDKINQTTILSELWQTVSTYYIGAFMSPSPSRTASGTYFNQDAYNHPLPYFSNPEFAEGLMSFYGVPVALPYATLNLDADAGSKTERSKEAANAEAPSENFEFPITSSYFQLKCGSWKQANRATLINNDTYMSTSMSETLGIEFFTDPAIKVTDPGDENLPVTSLRYASLNSGQKVLNPADRWQEIIPQDDWKYTYIDCGFNQVFYTATVNCSINAKTGGYAFNCDAKDPVLLPPDQIKPEWRTVLRDFSHELTKGGNSYPIFDPYTPTEKFAATELISDSILDYPLDHSQQTPENFAYSFGMLFNSFIHLAHCVECVTISGLSWINAGLAGTETEIKVNPNTPSRITSQYKPPPTVDGKAKHSVTLPGFVFKLDWRWVSVLLVSVIFLLIIGIASIVLESFLIAPDVLGYASSLARNNRYLHLPKTAANPMSGPERARTLGGVSVMIQDVKPDKAVGKIALGLHHDRAEKLKPGRLYR</sequence>
<accession>A0AA40K4I2</accession>
<feature type="compositionally biased region" description="Basic and acidic residues" evidence="1">
    <location>
        <begin position="297"/>
        <end position="309"/>
    </location>
</feature>
<comment type="caution">
    <text evidence="3">The sequence shown here is derived from an EMBL/GenBank/DDBJ whole genome shotgun (WGS) entry which is preliminary data.</text>
</comment>
<feature type="transmembrane region" description="Helical" evidence="2">
    <location>
        <begin position="335"/>
        <end position="359"/>
    </location>
</feature>
<dbReference type="EMBL" id="JAUKUD010000004">
    <property type="protein sequence ID" value="KAK0745618.1"/>
    <property type="molecule type" value="Genomic_DNA"/>
</dbReference>
<feature type="transmembrane region" description="Helical" evidence="2">
    <location>
        <begin position="180"/>
        <end position="197"/>
    </location>
</feature>
<evidence type="ECO:0000256" key="2">
    <source>
        <dbReference type="SAM" id="Phobius"/>
    </source>
</evidence>
<feature type="transmembrane region" description="Helical" evidence="2">
    <location>
        <begin position="865"/>
        <end position="888"/>
    </location>
</feature>
<dbReference type="AlphaFoldDB" id="A0AA40K4I2"/>
<feature type="compositionally biased region" description="Acidic residues" evidence="1">
    <location>
        <begin position="200"/>
        <end position="229"/>
    </location>
</feature>
<feature type="transmembrane region" description="Helical" evidence="2">
    <location>
        <begin position="435"/>
        <end position="457"/>
    </location>
</feature>
<feature type="compositionally biased region" description="Low complexity" evidence="1">
    <location>
        <begin position="112"/>
        <end position="136"/>
    </location>
</feature>
<proteinExistence type="predicted"/>
<evidence type="ECO:0000313" key="4">
    <source>
        <dbReference type="Proteomes" id="UP001172155"/>
    </source>
</evidence>
<gene>
    <name evidence="3" type="ORF">B0T18DRAFT_390211</name>
</gene>
<feature type="compositionally biased region" description="Polar residues" evidence="1">
    <location>
        <begin position="281"/>
        <end position="293"/>
    </location>
</feature>
<keyword evidence="2" id="KW-0812">Transmembrane</keyword>
<dbReference type="Proteomes" id="UP001172155">
    <property type="component" value="Unassembled WGS sequence"/>
</dbReference>
<keyword evidence="2" id="KW-0472">Membrane</keyword>
<feature type="compositionally biased region" description="Basic and acidic residues" evidence="1">
    <location>
        <begin position="49"/>
        <end position="61"/>
    </location>
</feature>
<evidence type="ECO:0000313" key="3">
    <source>
        <dbReference type="EMBL" id="KAK0745618.1"/>
    </source>
</evidence>
<evidence type="ECO:0000256" key="1">
    <source>
        <dbReference type="SAM" id="MobiDB-lite"/>
    </source>
</evidence>
<feature type="compositionally biased region" description="Pro residues" evidence="1">
    <location>
        <begin position="7"/>
        <end position="29"/>
    </location>
</feature>
<organism evidence="3 4">
    <name type="scientific">Schizothecium vesticola</name>
    <dbReference type="NCBI Taxonomy" id="314040"/>
    <lineage>
        <taxon>Eukaryota</taxon>
        <taxon>Fungi</taxon>
        <taxon>Dikarya</taxon>
        <taxon>Ascomycota</taxon>
        <taxon>Pezizomycotina</taxon>
        <taxon>Sordariomycetes</taxon>
        <taxon>Sordariomycetidae</taxon>
        <taxon>Sordariales</taxon>
        <taxon>Schizotheciaceae</taxon>
        <taxon>Schizothecium</taxon>
    </lineage>
</organism>
<feature type="transmembrane region" description="Helical" evidence="2">
    <location>
        <begin position="251"/>
        <end position="273"/>
    </location>
</feature>
<reference evidence="3" key="1">
    <citation type="submission" date="2023-06" db="EMBL/GenBank/DDBJ databases">
        <title>Genome-scale phylogeny and comparative genomics of the fungal order Sordariales.</title>
        <authorList>
            <consortium name="Lawrence Berkeley National Laboratory"/>
            <person name="Hensen N."/>
            <person name="Bonometti L."/>
            <person name="Westerberg I."/>
            <person name="Brannstrom I.O."/>
            <person name="Guillou S."/>
            <person name="Cros-Aarteil S."/>
            <person name="Calhoun S."/>
            <person name="Haridas S."/>
            <person name="Kuo A."/>
            <person name="Mondo S."/>
            <person name="Pangilinan J."/>
            <person name="Riley R."/>
            <person name="LaButti K."/>
            <person name="Andreopoulos B."/>
            <person name="Lipzen A."/>
            <person name="Chen C."/>
            <person name="Yanf M."/>
            <person name="Daum C."/>
            <person name="Ng V."/>
            <person name="Clum A."/>
            <person name="Steindorff A."/>
            <person name="Ohm R."/>
            <person name="Martin F."/>
            <person name="Silar P."/>
            <person name="Natvig D."/>
            <person name="Lalanne C."/>
            <person name="Gautier V."/>
            <person name="Ament-velasquez S.L."/>
            <person name="Kruys A."/>
            <person name="Hutchinson M.I."/>
            <person name="Powell A.J."/>
            <person name="Barry K."/>
            <person name="Miller A.N."/>
            <person name="Grigoriev I.V."/>
            <person name="Debuchy R."/>
            <person name="Gladieux P."/>
            <person name="Thoren M.H."/>
            <person name="Johannesson H."/>
        </authorList>
    </citation>
    <scope>NUCLEOTIDE SEQUENCE</scope>
    <source>
        <strain evidence="3">SMH3187-1</strain>
    </source>
</reference>
<feature type="region of interest" description="Disordered" evidence="1">
    <location>
        <begin position="277"/>
        <end position="309"/>
    </location>
</feature>
<protein>
    <submittedName>
        <fullName evidence="3">Uncharacterized protein</fullName>
    </submittedName>
</protein>
<feature type="transmembrane region" description="Helical" evidence="2">
    <location>
        <begin position="379"/>
        <end position="396"/>
    </location>
</feature>
<feature type="compositionally biased region" description="Polar residues" evidence="1">
    <location>
        <begin position="239"/>
        <end position="249"/>
    </location>
</feature>
<name>A0AA40K4I2_9PEZI</name>
<feature type="region of interest" description="Disordered" evidence="1">
    <location>
        <begin position="193"/>
        <end position="250"/>
    </location>
</feature>
<feature type="region of interest" description="Disordered" evidence="1">
    <location>
        <begin position="101"/>
        <end position="177"/>
    </location>
</feature>
<keyword evidence="2" id="KW-1133">Transmembrane helix</keyword>
<keyword evidence="4" id="KW-1185">Reference proteome</keyword>
<feature type="region of interest" description="Disordered" evidence="1">
    <location>
        <begin position="1"/>
        <end position="80"/>
    </location>
</feature>